<protein>
    <submittedName>
        <fullName evidence="1">Uncharacterized protein</fullName>
    </submittedName>
</protein>
<feature type="non-terminal residue" evidence="1">
    <location>
        <position position="146"/>
    </location>
</feature>
<organism evidence="1 2">
    <name type="scientific">Cymbomonas tetramitiformis</name>
    <dbReference type="NCBI Taxonomy" id="36881"/>
    <lineage>
        <taxon>Eukaryota</taxon>
        <taxon>Viridiplantae</taxon>
        <taxon>Chlorophyta</taxon>
        <taxon>Pyramimonadophyceae</taxon>
        <taxon>Pyramimonadales</taxon>
        <taxon>Pyramimonadaceae</taxon>
        <taxon>Cymbomonas</taxon>
    </lineage>
</organism>
<gene>
    <name evidence="1" type="ORF">CYMTET_30948</name>
</gene>
<comment type="caution">
    <text evidence="1">The sequence shown here is derived from an EMBL/GenBank/DDBJ whole genome shotgun (WGS) entry which is preliminary data.</text>
</comment>
<proteinExistence type="predicted"/>
<sequence length="146" mass="16024">MEALQTALASSQAANQGGVAQLLACLEDMRLDIHICSVGGVGTDLLLEFFDTAGFKVNLVTDRDYLKHTHCPPTYGDTKVAPRVCLYLFGDPLDSVCSHYRRGWAYSQAHKTSGGSTLVETSFPPTFEEYLKRGEDLFGYESHIGN</sequence>
<reference evidence="1 2" key="1">
    <citation type="journal article" date="2015" name="Genome Biol. Evol.">
        <title>Comparative Genomics of a Bacterivorous Green Alga Reveals Evolutionary Causalities and Consequences of Phago-Mixotrophic Mode of Nutrition.</title>
        <authorList>
            <person name="Burns J.A."/>
            <person name="Paasch A."/>
            <person name="Narechania A."/>
            <person name="Kim E."/>
        </authorList>
    </citation>
    <scope>NUCLEOTIDE SEQUENCE [LARGE SCALE GENOMIC DNA]</scope>
    <source>
        <strain evidence="1 2">PLY_AMNH</strain>
    </source>
</reference>
<keyword evidence="2" id="KW-1185">Reference proteome</keyword>
<evidence type="ECO:0000313" key="2">
    <source>
        <dbReference type="Proteomes" id="UP001190700"/>
    </source>
</evidence>
<name>A0AAE0FI29_9CHLO</name>
<dbReference type="EMBL" id="LGRX02018214">
    <property type="protein sequence ID" value="KAK3260078.1"/>
    <property type="molecule type" value="Genomic_DNA"/>
</dbReference>
<evidence type="ECO:0000313" key="1">
    <source>
        <dbReference type="EMBL" id="KAK3260078.1"/>
    </source>
</evidence>
<accession>A0AAE0FI29</accession>
<dbReference type="AlphaFoldDB" id="A0AAE0FI29"/>
<dbReference type="Proteomes" id="UP001190700">
    <property type="component" value="Unassembled WGS sequence"/>
</dbReference>